<comment type="caution">
    <text evidence="2">The sequence shown here is derived from an EMBL/GenBank/DDBJ whole genome shotgun (WGS) entry which is preliminary data.</text>
</comment>
<dbReference type="Gene3D" id="3.40.50.1820">
    <property type="entry name" value="alpha/beta hydrolase"/>
    <property type="match status" value="1"/>
</dbReference>
<evidence type="ECO:0000259" key="1">
    <source>
        <dbReference type="Pfam" id="PF12146"/>
    </source>
</evidence>
<dbReference type="Proteomes" id="UP001153365">
    <property type="component" value="Unassembled WGS sequence"/>
</dbReference>
<protein>
    <submittedName>
        <fullName evidence="2">Expressed protein</fullName>
    </submittedName>
</protein>
<dbReference type="SUPFAM" id="SSF53474">
    <property type="entry name" value="alpha/beta-Hydrolases"/>
    <property type="match status" value="1"/>
</dbReference>
<feature type="domain" description="Serine aminopeptidase S33" evidence="1">
    <location>
        <begin position="84"/>
        <end position="223"/>
    </location>
</feature>
<dbReference type="AlphaFoldDB" id="A0AAV0BPH0"/>
<dbReference type="InterPro" id="IPR022742">
    <property type="entry name" value="Hydrolase_4"/>
</dbReference>
<dbReference type="Pfam" id="PF12146">
    <property type="entry name" value="Hydrolase_4"/>
    <property type="match status" value="1"/>
</dbReference>
<keyword evidence="3" id="KW-1185">Reference proteome</keyword>
<dbReference type="PANTHER" id="PTHR11614">
    <property type="entry name" value="PHOSPHOLIPASE-RELATED"/>
    <property type="match status" value="1"/>
</dbReference>
<reference evidence="2" key="1">
    <citation type="submission" date="2022-06" db="EMBL/GenBank/DDBJ databases">
        <authorList>
            <consortium name="SYNGENTA / RWTH Aachen University"/>
        </authorList>
    </citation>
    <scope>NUCLEOTIDE SEQUENCE</scope>
</reference>
<proteinExistence type="predicted"/>
<gene>
    <name evidence="2" type="ORF">PPACK8108_LOCUS23194</name>
</gene>
<evidence type="ECO:0000313" key="3">
    <source>
        <dbReference type="Proteomes" id="UP001153365"/>
    </source>
</evidence>
<name>A0AAV0BPH0_PHAPC</name>
<dbReference type="EMBL" id="CALTRL010005966">
    <property type="protein sequence ID" value="CAH7688256.1"/>
    <property type="molecule type" value="Genomic_DNA"/>
</dbReference>
<evidence type="ECO:0000313" key="2">
    <source>
        <dbReference type="EMBL" id="CAH7688256.1"/>
    </source>
</evidence>
<accession>A0AAV0BPH0</accession>
<organism evidence="2 3">
    <name type="scientific">Phakopsora pachyrhizi</name>
    <name type="common">Asian soybean rust disease fungus</name>
    <dbReference type="NCBI Taxonomy" id="170000"/>
    <lineage>
        <taxon>Eukaryota</taxon>
        <taxon>Fungi</taxon>
        <taxon>Dikarya</taxon>
        <taxon>Basidiomycota</taxon>
        <taxon>Pucciniomycotina</taxon>
        <taxon>Pucciniomycetes</taxon>
        <taxon>Pucciniales</taxon>
        <taxon>Phakopsoraceae</taxon>
        <taxon>Phakopsora</taxon>
    </lineage>
</organism>
<dbReference type="InterPro" id="IPR029058">
    <property type="entry name" value="AB_hydrolase_fold"/>
</dbReference>
<dbReference type="InterPro" id="IPR051044">
    <property type="entry name" value="MAG_DAG_Lipase"/>
</dbReference>
<sequence>MMCLNGTEKQEWSKGTFLFAGTVLAALLQFLTRCKGALLKTYYWLIFLKKTSNVQLILAIDFNSKRKYFIPEISSFDIGIKDFKARVKGIIAVSPMIGVARESLPYYPTQCLIRALAKCFPTIKVSELPIPRRRHSIDPSIKKRFKSDPQTFHGTLRLSTAPALLDGVEFIRKEGSNLNIPFIIFHGNKDEVTDCSSSKKFYEEAKATNKEFKIYNNANHSLIILGSNEKIHETTEALFQEIIDWMKRLLESENSFKMQPTDKCLDYK</sequence>